<keyword evidence="1" id="KW-0472">Membrane</keyword>
<accession>A0ABP9DCS8</accession>
<dbReference type="RefSeq" id="WP_345372062.1">
    <property type="nucleotide sequence ID" value="NZ_BAABJX010000035.1"/>
</dbReference>
<sequence length="72" mass="8153">MNMESIDLLFKVYLIVSTLAILIRCYRSFLAHMSIVRGLVSAVVLLGVLMLFNLAFYDFVTENTSIFMAANQ</sequence>
<dbReference type="EMBL" id="BAABJX010000035">
    <property type="protein sequence ID" value="GAA4837765.1"/>
    <property type="molecule type" value="Genomic_DNA"/>
</dbReference>
<name>A0ABP9DCS8_9BACT</name>
<keyword evidence="3" id="KW-1185">Reference proteome</keyword>
<gene>
    <name evidence="2" type="ORF">GCM10023331_23660</name>
</gene>
<feature type="transmembrane region" description="Helical" evidence="1">
    <location>
        <begin position="38"/>
        <end position="57"/>
    </location>
</feature>
<evidence type="ECO:0000313" key="3">
    <source>
        <dbReference type="Proteomes" id="UP001500298"/>
    </source>
</evidence>
<keyword evidence="1" id="KW-0812">Transmembrane</keyword>
<feature type="transmembrane region" description="Helical" evidence="1">
    <location>
        <begin position="6"/>
        <end position="26"/>
    </location>
</feature>
<organism evidence="2 3">
    <name type="scientific">Algivirga pacifica</name>
    <dbReference type="NCBI Taxonomy" id="1162670"/>
    <lineage>
        <taxon>Bacteria</taxon>
        <taxon>Pseudomonadati</taxon>
        <taxon>Bacteroidota</taxon>
        <taxon>Cytophagia</taxon>
        <taxon>Cytophagales</taxon>
        <taxon>Flammeovirgaceae</taxon>
        <taxon>Algivirga</taxon>
    </lineage>
</organism>
<evidence type="ECO:0000313" key="2">
    <source>
        <dbReference type="EMBL" id="GAA4837765.1"/>
    </source>
</evidence>
<reference evidence="3" key="1">
    <citation type="journal article" date="2019" name="Int. J. Syst. Evol. Microbiol.">
        <title>The Global Catalogue of Microorganisms (GCM) 10K type strain sequencing project: providing services to taxonomists for standard genome sequencing and annotation.</title>
        <authorList>
            <consortium name="The Broad Institute Genomics Platform"/>
            <consortium name="The Broad Institute Genome Sequencing Center for Infectious Disease"/>
            <person name="Wu L."/>
            <person name="Ma J."/>
        </authorList>
    </citation>
    <scope>NUCLEOTIDE SEQUENCE [LARGE SCALE GENOMIC DNA]</scope>
    <source>
        <strain evidence="3">JCM 18326</strain>
    </source>
</reference>
<keyword evidence="1" id="KW-1133">Transmembrane helix</keyword>
<evidence type="ECO:0000256" key="1">
    <source>
        <dbReference type="SAM" id="Phobius"/>
    </source>
</evidence>
<protein>
    <submittedName>
        <fullName evidence="2">Uncharacterized protein</fullName>
    </submittedName>
</protein>
<comment type="caution">
    <text evidence="2">The sequence shown here is derived from an EMBL/GenBank/DDBJ whole genome shotgun (WGS) entry which is preliminary data.</text>
</comment>
<dbReference type="Proteomes" id="UP001500298">
    <property type="component" value="Unassembled WGS sequence"/>
</dbReference>
<proteinExistence type="predicted"/>